<evidence type="ECO:0000313" key="5">
    <source>
        <dbReference type="Proteomes" id="UP001460270"/>
    </source>
</evidence>
<feature type="coiled-coil region" evidence="1">
    <location>
        <begin position="530"/>
        <end position="592"/>
    </location>
</feature>
<dbReference type="Proteomes" id="UP001460270">
    <property type="component" value="Unassembled WGS sequence"/>
</dbReference>
<feature type="region of interest" description="Disordered" evidence="2">
    <location>
        <begin position="760"/>
        <end position="779"/>
    </location>
</feature>
<feature type="coiled-coil region" evidence="1">
    <location>
        <begin position="60"/>
        <end position="87"/>
    </location>
</feature>
<dbReference type="Pfam" id="PF25523">
    <property type="entry name" value="Ig_RIMBP2"/>
    <property type="match status" value="1"/>
</dbReference>
<accession>A0AAW0PFX9</accession>
<dbReference type="PANTHER" id="PTHR36866">
    <property type="entry name" value="CHROMOSOME 4 OPEN READING FRAME 50"/>
    <property type="match status" value="1"/>
</dbReference>
<evidence type="ECO:0000256" key="2">
    <source>
        <dbReference type="SAM" id="MobiDB-lite"/>
    </source>
</evidence>
<keyword evidence="1" id="KW-0175">Coiled coil</keyword>
<feature type="region of interest" description="Disordered" evidence="2">
    <location>
        <begin position="1388"/>
        <end position="1455"/>
    </location>
</feature>
<feature type="region of interest" description="Disordered" evidence="2">
    <location>
        <begin position="1131"/>
        <end position="1243"/>
    </location>
</feature>
<comment type="caution">
    <text evidence="4">The sequence shown here is derived from an EMBL/GenBank/DDBJ whole genome shotgun (WGS) entry which is preliminary data.</text>
</comment>
<feature type="compositionally biased region" description="Low complexity" evidence="2">
    <location>
        <begin position="1222"/>
        <end position="1241"/>
    </location>
</feature>
<feature type="region of interest" description="Disordered" evidence="2">
    <location>
        <begin position="356"/>
        <end position="380"/>
    </location>
</feature>
<evidence type="ECO:0000256" key="1">
    <source>
        <dbReference type="SAM" id="Coils"/>
    </source>
</evidence>
<dbReference type="InterPro" id="IPR032771">
    <property type="entry name" value="DUF4527"/>
</dbReference>
<evidence type="ECO:0000313" key="4">
    <source>
        <dbReference type="EMBL" id="KAK7919022.1"/>
    </source>
</evidence>
<feature type="coiled-coil region" evidence="1">
    <location>
        <begin position="391"/>
        <end position="464"/>
    </location>
</feature>
<dbReference type="Gene3D" id="6.10.250.3110">
    <property type="match status" value="1"/>
</dbReference>
<organism evidence="4 5">
    <name type="scientific">Mugilogobius chulae</name>
    <name type="common">yellowstripe goby</name>
    <dbReference type="NCBI Taxonomy" id="88201"/>
    <lineage>
        <taxon>Eukaryota</taxon>
        <taxon>Metazoa</taxon>
        <taxon>Chordata</taxon>
        <taxon>Craniata</taxon>
        <taxon>Vertebrata</taxon>
        <taxon>Euteleostomi</taxon>
        <taxon>Actinopterygii</taxon>
        <taxon>Neopterygii</taxon>
        <taxon>Teleostei</taxon>
        <taxon>Neoteleostei</taxon>
        <taxon>Acanthomorphata</taxon>
        <taxon>Gobiaria</taxon>
        <taxon>Gobiiformes</taxon>
        <taxon>Gobioidei</taxon>
        <taxon>Gobiidae</taxon>
        <taxon>Gobionellinae</taxon>
        <taxon>Mugilogobius</taxon>
    </lineage>
</organism>
<feature type="compositionally biased region" description="Polar residues" evidence="2">
    <location>
        <begin position="245"/>
        <end position="254"/>
    </location>
</feature>
<keyword evidence="5" id="KW-1185">Reference proteome</keyword>
<name>A0AAW0PFX9_9GOBI</name>
<dbReference type="Gene3D" id="2.60.40.10">
    <property type="entry name" value="Immunoglobulins"/>
    <property type="match status" value="1"/>
</dbReference>
<reference evidence="5" key="1">
    <citation type="submission" date="2024-04" db="EMBL/GenBank/DDBJ databases">
        <title>Salinicola lusitanus LLJ914,a marine bacterium isolated from the Okinawa Trough.</title>
        <authorList>
            <person name="Li J."/>
        </authorList>
    </citation>
    <scope>NUCLEOTIDE SEQUENCE [LARGE SCALE GENOMIC DNA]</scope>
</reference>
<dbReference type="InterPro" id="IPR057884">
    <property type="entry name" value="FN3_RIM-BP1/2/3"/>
</dbReference>
<feature type="compositionally biased region" description="Basic and acidic residues" evidence="2">
    <location>
        <begin position="358"/>
        <end position="370"/>
    </location>
</feature>
<evidence type="ECO:0000259" key="3">
    <source>
        <dbReference type="Pfam" id="PF25523"/>
    </source>
</evidence>
<feature type="coiled-coil region" evidence="1">
    <location>
        <begin position="158"/>
        <end position="220"/>
    </location>
</feature>
<feature type="compositionally biased region" description="Basic and acidic residues" evidence="2">
    <location>
        <begin position="118"/>
        <end position="137"/>
    </location>
</feature>
<feature type="compositionally biased region" description="Polar residues" evidence="2">
    <location>
        <begin position="1398"/>
        <end position="1416"/>
    </location>
</feature>
<sequence>MQHSQRLDQKLHILREEVRAMSREKDRWRRFGGSGCTVSKAATGKRRRNHSSSQYYESFKSQLQHKLKQGRDREEALQNRIYTLEKQLLDMTVTAATGLASIEPVRITASSATDWEEQDKLPSLREEKQWPKDSDKDSDQIRLQGFILSLQEDLRVLLEREEKAMTEHREVLEQLHEARKEMKSEIDHLNLCKVSLEEEVDELREENQRLQQSLRDADNLPNNSEECIQKPSLSVALPDHHKATAESSQNGPVDSSSAAKSESSLVATNGPQTLFNNFGSKSNPSFQSLTLTTETIDELRMGAWCYNGGSLSSLVLGGDLDFIKEQRDRFEEALQQAHEQLKMAVLENANLRSQIKQQQEESGLREDSSKDVGSSALDDSARFSIGSDDLVQALNEENRALAERIQELRDHIELREEEIMKERSEVKEEICRLEIDGARQQQEINEQACLLQQKLLEYEELKEEIRRKKLFGFQSKHTQTVFRKDNIDECVDIVVNCVIESDKEPQFMAKQGNANDVSQTTGKSTDNAEVNLMNEEVDRLTKLVQSLKTEQDDLMGRIKSQKLQQKEVAQSIRVQTEEKQRLTREVWGLKEEKDHIFKSLDGLKQEREVLTRAVCGFKDEKDNFQRSMSGLQQEKEQLSRALPNLKKEHDTILESISNGIKERDQIAQLIQSLQNESQQLKQAVFKFKQEKDGLSSQLKSLEEKKDKEHLCKNLEEECAKLQRAVSSLKEEERRITFSVSRLKQEENQIVILKQQLQEEHSRLKATSPRQTKTSEMDPSYTINASNWGSENEAQHDFHNNLEDQNDLVMQIQTLSTELQESQKKILQDELFQSESKRDEAERRASHLADRLFKVADESNQLQETRKESDSLKAQVKDLQSKLTILTREKNEALTLKNRLEDQHNTLTAQLNAKTVALQELNSEYISLKHGQGVREDLHTALVSMQTRYNDIRAKYDALLHKKSQAKLSCLVVKCQERNNILVQMTKILQKHGCIDYILKQQVEQLLTDPALQSYASTFTTGFTPEITVTFEDTKRFTQDQPGSNSPQRQQTINEFNSQNKIYLGGRSPSLTTSTWSAFANTPRDCTSKMSHESCPTEKAFSTRSISPLPEHREIMGSTFAAVSHKDNSQILLSPVNHRNRQSHNTSPRIERKVMSPHSSPMQERREILGSTSPAASQKSNTNSTKSQLSPQSPRGPLPKTKEFKQLNAKAKSSPDLTRLTESNGLDSSAGSSSSITCFGSSTRLSSPKKIMSLQEQLQKTLLSSFQVPAGTRKEQQPRKSLSFSAQSLAFPTATQNPTVFTTTANIHHVVTSSSQPASERKSAHSNNKLFNAVVSRSATVTPSTSTLHNKTMLTPSPGAITSLHTKQTEKTSSLQNNTTFLHVPTTADLNVSKCPDTPVSTASDTTGPSRSNSFNRIFQMDGGSSLASPQPTSTSAKKSPSCADKARTPTRMKQEVPAEVRSIEVIKTVGVSGLMIGWERPPLDELGCSNGTFVYGYRVLVDGVFHKSVMSSACTKCILENVNLSAPIKISVQTLGSNAIYSCSSQWDFSNLQQEQQRHLHSAETYL</sequence>
<feature type="coiled-coil region" evidence="1">
    <location>
        <begin position="823"/>
        <end position="923"/>
    </location>
</feature>
<feature type="compositionally biased region" description="Polar residues" evidence="2">
    <location>
        <begin position="1169"/>
        <end position="1192"/>
    </location>
</feature>
<proteinExistence type="predicted"/>
<feature type="domain" description="RIMS-binding protein 1/2/3 Fn3" evidence="3">
    <location>
        <begin position="1462"/>
        <end position="1547"/>
    </location>
</feature>
<feature type="compositionally biased region" description="Low complexity" evidence="2">
    <location>
        <begin position="255"/>
        <end position="264"/>
    </location>
</feature>
<dbReference type="InterPro" id="IPR013783">
    <property type="entry name" value="Ig-like_fold"/>
</dbReference>
<feature type="compositionally biased region" description="Polar residues" evidence="2">
    <location>
        <begin position="1425"/>
        <end position="1438"/>
    </location>
</feature>
<dbReference type="EMBL" id="JBBPFD010000007">
    <property type="protein sequence ID" value="KAK7919022.1"/>
    <property type="molecule type" value="Genomic_DNA"/>
</dbReference>
<dbReference type="PANTHER" id="PTHR36866:SF1">
    <property type="entry name" value="GENE 1043-RELATED"/>
    <property type="match status" value="1"/>
</dbReference>
<feature type="compositionally biased region" description="Basic and acidic residues" evidence="2">
    <location>
        <begin position="1444"/>
        <end position="1455"/>
    </location>
</feature>
<feature type="region of interest" description="Disordered" evidence="2">
    <location>
        <begin position="240"/>
        <end position="265"/>
    </location>
</feature>
<gene>
    <name evidence="4" type="ORF">WMY93_010306</name>
</gene>
<protein>
    <recommendedName>
        <fullName evidence="3">RIMS-binding protein 1/2/3 Fn3 domain-containing protein</fullName>
    </recommendedName>
</protein>
<dbReference type="Pfam" id="PF15030">
    <property type="entry name" value="DUF4527"/>
    <property type="match status" value="1"/>
</dbReference>
<feature type="region of interest" description="Disordered" evidence="2">
    <location>
        <begin position="112"/>
        <end position="137"/>
    </location>
</feature>